<reference evidence="2 3" key="1">
    <citation type="journal article" date="2020" name="ISME J.">
        <title>Uncovering the hidden diversity of litter-decomposition mechanisms in mushroom-forming fungi.</title>
        <authorList>
            <person name="Floudas D."/>
            <person name="Bentzer J."/>
            <person name="Ahren D."/>
            <person name="Johansson T."/>
            <person name="Persson P."/>
            <person name="Tunlid A."/>
        </authorList>
    </citation>
    <scope>NUCLEOTIDE SEQUENCE [LARGE SCALE GENOMIC DNA]</scope>
    <source>
        <strain evidence="2 3">CBS 291.85</strain>
    </source>
</reference>
<feature type="coiled-coil region" evidence="1">
    <location>
        <begin position="40"/>
        <end position="67"/>
    </location>
</feature>
<evidence type="ECO:0000313" key="2">
    <source>
        <dbReference type="EMBL" id="KAF5356567.1"/>
    </source>
</evidence>
<dbReference type="InterPro" id="IPR032675">
    <property type="entry name" value="LRR_dom_sf"/>
</dbReference>
<protein>
    <recommendedName>
        <fullName evidence="4">F-box domain-containing protein</fullName>
    </recommendedName>
</protein>
<dbReference type="AlphaFoldDB" id="A0A8H5G1F1"/>
<dbReference type="OrthoDB" id="3221235at2759"/>
<accession>A0A8H5G1F1</accession>
<proteinExistence type="predicted"/>
<comment type="caution">
    <text evidence="2">The sequence shown here is derived from an EMBL/GenBank/DDBJ whole genome shotgun (WGS) entry which is preliminary data.</text>
</comment>
<sequence>MTTTSAAVSPFLHLLGTNYVASHEEKVVISELLSAPLQNLAQLDSKIHKLESVLDDLKRERNDIQAYVSAHQALVSPVLPAEVLSKVFVFCLPDGRNPTRSLNEVPLLLGRICRFWREVSLSTPELWTAIHVVIPVNVNIDAKRLCSVIDARTRGVQAWLRRSGTLPLSISVYSEKAKLLRRDYEQKWISSRVARLLDCVVEVSSRWKDIELCMDYLLMEGWWAENDGGSKDFKPGNSVHLHSLSLQNMNYHYLEERFPIAQLTHLDLRKTSREGGLSIQGGLSVLSKCKNLVSCKMYIDNSYSGIHNRPSFSPPTHFRAWEKIISCSQLRLLHIESEGGGADAVFGFFFQHLEIPVLRSLGCEVAAYRGERAPFLSLLTPDNQVEELKINLPRLPVEALVECLSFTPNLVAARIIGAENALFNQREASSGAGLPSYCPFLKKLVVEAVDASLDDEHLLAFARSRRNAGTLEVLHATVRSLKGEASEEQIKDLRETGMDIRIIYPAEDWDSPSSGVCE</sequence>
<organism evidence="2 3">
    <name type="scientific">Tetrapyrgos nigripes</name>
    <dbReference type="NCBI Taxonomy" id="182062"/>
    <lineage>
        <taxon>Eukaryota</taxon>
        <taxon>Fungi</taxon>
        <taxon>Dikarya</taxon>
        <taxon>Basidiomycota</taxon>
        <taxon>Agaricomycotina</taxon>
        <taxon>Agaricomycetes</taxon>
        <taxon>Agaricomycetidae</taxon>
        <taxon>Agaricales</taxon>
        <taxon>Marasmiineae</taxon>
        <taxon>Marasmiaceae</taxon>
        <taxon>Tetrapyrgos</taxon>
    </lineage>
</organism>
<gene>
    <name evidence="2" type="ORF">D9758_008211</name>
</gene>
<evidence type="ECO:0000256" key="1">
    <source>
        <dbReference type="SAM" id="Coils"/>
    </source>
</evidence>
<keyword evidence="1" id="KW-0175">Coiled coil</keyword>
<dbReference type="Proteomes" id="UP000559256">
    <property type="component" value="Unassembled WGS sequence"/>
</dbReference>
<name>A0A8H5G1F1_9AGAR</name>
<evidence type="ECO:0008006" key="4">
    <source>
        <dbReference type="Google" id="ProtNLM"/>
    </source>
</evidence>
<keyword evidence="3" id="KW-1185">Reference proteome</keyword>
<evidence type="ECO:0000313" key="3">
    <source>
        <dbReference type="Proteomes" id="UP000559256"/>
    </source>
</evidence>
<dbReference type="EMBL" id="JAACJM010000054">
    <property type="protein sequence ID" value="KAF5356567.1"/>
    <property type="molecule type" value="Genomic_DNA"/>
</dbReference>
<dbReference type="Gene3D" id="3.80.10.10">
    <property type="entry name" value="Ribonuclease Inhibitor"/>
    <property type="match status" value="1"/>
</dbReference>